<reference evidence="1" key="1">
    <citation type="submission" date="2024-02" db="EMBL/GenBank/DDBJ databases">
        <authorList>
            <consortium name="ELIXIR-Norway"/>
            <consortium name="Elixir Norway"/>
        </authorList>
    </citation>
    <scope>NUCLEOTIDE SEQUENCE</scope>
</reference>
<organism evidence="1 2">
    <name type="scientific">Sphagnum troendelagicum</name>
    <dbReference type="NCBI Taxonomy" id="128251"/>
    <lineage>
        <taxon>Eukaryota</taxon>
        <taxon>Viridiplantae</taxon>
        <taxon>Streptophyta</taxon>
        <taxon>Embryophyta</taxon>
        <taxon>Bryophyta</taxon>
        <taxon>Sphagnophytina</taxon>
        <taxon>Sphagnopsida</taxon>
        <taxon>Sphagnales</taxon>
        <taxon>Sphagnaceae</taxon>
        <taxon>Sphagnum</taxon>
    </lineage>
</organism>
<dbReference type="EMBL" id="OZ019907">
    <property type="protein sequence ID" value="CAK9207105.1"/>
    <property type="molecule type" value="Genomic_DNA"/>
</dbReference>
<dbReference type="Proteomes" id="UP001497512">
    <property type="component" value="Chromosome 15"/>
</dbReference>
<dbReference type="Gene3D" id="1.10.10.60">
    <property type="entry name" value="Homeodomain-like"/>
    <property type="match status" value="1"/>
</dbReference>
<evidence type="ECO:0000313" key="2">
    <source>
        <dbReference type="Proteomes" id="UP001497512"/>
    </source>
</evidence>
<evidence type="ECO:0000313" key="1">
    <source>
        <dbReference type="EMBL" id="CAK9207105.1"/>
    </source>
</evidence>
<proteinExistence type="predicted"/>
<gene>
    <name evidence="1" type="ORF">CSSPTR1EN2_LOCUS8682</name>
</gene>
<accession>A0ABP0TXQ7</accession>
<name>A0ABP0TXQ7_9BRYO</name>
<protein>
    <submittedName>
        <fullName evidence="1">Uncharacterized protein</fullName>
    </submittedName>
</protein>
<keyword evidence="2" id="KW-1185">Reference proteome</keyword>
<sequence length="97" mass="10940">MAWTMHGVCVTQATISLTLKRSDELLAMAADTSVSPPRLALRTRQAVQYSQMELALKRWFLEQQDKVNLNGDMLRMKATCFLQELHPDAPETAFSQG</sequence>